<dbReference type="EMBL" id="MCFN01000029">
    <property type="protein sequence ID" value="OXB67920.1"/>
    <property type="molecule type" value="Genomic_DNA"/>
</dbReference>
<dbReference type="GO" id="GO:0003777">
    <property type="term" value="F:microtubule motor activity"/>
    <property type="evidence" value="ECO:0007669"/>
    <property type="project" value="InterPro"/>
</dbReference>
<organism evidence="5 6">
    <name type="scientific">Callipepla squamata</name>
    <name type="common">Scaled quail</name>
    <dbReference type="NCBI Taxonomy" id="9009"/>
    <lineage>
        <taxon>Eukaryota</taxon>
        <taxon>Metazoa</taxon>
        <taxon>Chordata</taxon>
        <taxon>Craniata</taxon>
        <taxon>Vertebrata</taxon>
        <taxon>Euteleostomi</taxon>
        <taxon>Archelosauria</taxon>
        <taxon>Archosauria</taxon>
        <taxon>Dinosauria</taxon>
        <taxon>Saurischia</taxon>
        <taxon>Theropoda</taxon>
        <taxon>Coelurosauria</taxon>
        <taxon>Aves</taxon>
        <taxon>Neognathae</taxon>
        <taxon>Galloanserae</taxon>
        <taxon>Galliformes</taxon>
        <taxon>Odontophoridae</taxon>
        <taxon>Callipepla</taxon>
    </lineage>
</organism>
<feature type="domain" description="Kinesin motor" evidence="4">
    <location>
        <begin position="1"/>
        <end position="226"/>
    </location>
</feature>
<dbReference type="PROSITE" id="PS00411">
    <property type="entry name" value="KINESIN_MOTOR_1"/>
    <property type="match status" value="1"/>
</dbReference>
<dbReference type="AlphaFoldDB" id="A0A226NKH9"/>
<accession>A0A226NKH9</accession>
<comment type="similarity">
    <text evidence="3">Belongs to the TRAFAC class myosin-kinesin ATPase superfamily. Kinesin family.</text>
</comment>
<sequence length="226" mass="24746">MDESNTTKYAGQEVVFKCLGEGILEKAFQGYNACIFAYGQTGSGKSFSMMGNAEQLGLIPRLCCALFQRISVEENESHTFKVEVSYMEIYNEKVRDLLDPKGSRQSLKVREHKVLGPYVDGLSQLAVTNFEDIESLMSEGNKSRTVAATNMNEESSRSHAVFNIIVTQTLYDLQSGVCISVGLIYDVVNSGEKVSKVSLVDLAGSERVSKTGAAGERLKEGSNINK</sequence>
<dbReference type="Pfam" id="PF00225">
    <property type="entry name" value="Kinesin"/>
    <property type="match status" value="1"/>
</dbReference>
<dbReference type="InterPro" id="IPR036961">
    <property type="entry name" value="Kinesin_motor_dom_sf"/>
</dbReference>
<proteinExistence type="inferred from homology"/>
<evidence type="ECO:0000256" key="1">
    <source>
        <dbReference type="ARBA" id="ARBA00022741"/>
    </source>
</evidence>
<dbReference type="STRING" id="9009.A0A226NKH9"/>
<name>A0A226NKH9_CALSU</name>
<dbReference type="PANTHER" id="PTHR47117">
    <property type="entry name" value="STAR-RELATED LIPID TRANSFER PROTEIN 9"/>
    <property type="match status" value="1"/>
</dbReference>
<dbReference type="PROSITE" id="PS50067">
    <property type="entry name" value="KINESIN_MOTOR_2"/>
    <property type="match status" value="1"/>
</dbReference>
<feature type="binding site" evidence="3">
    <location>
        <begin position="39"/>
        <end position="46"/>
    </location>
    <ligand>
        <name>ATP</name>
        <dbReference type="ChEBI" id="CHEBI:30616"/>
    </ligand>
</feature>
<dbReference type="PRINTS" id="PR00380">
    <property type="entry name" value="KINESINHEAVY"/>
</dbReference>
<dbReference type="InterPro" id="IPR027417">
    <property type="entry name" value="P-loop_NTPase"/>
</dbReference>
<reference evidence="5 6" key="1">
    <citation type="submission" date="2016-07" db="EMBL/GenBank/DDBJ databases">
        <title>Disparate Historic Effective Population Sizes Predicted by Modern Levels of Genome Diversity for the Scaled Quail (Callipepla squamata) and the Northern Bobwhite (Colinus virginianus): Inferences from First and Second Generation Draft Genome Assemblies for Sympatric New World Quail.</title>
        <authorList>
            <person name="Oldeschulte D.L."/>
            <person name="Halley Y.A."/>
            <person name="Bhattarai E.K."/>
            <person name="Brashear W.A."/>
            <person name="Hill J."/>
            <person name="Metz R.P."/>
            <person name="Johnson C.D."/>
            <person name="Rollins D."/>
            <person name="Peterson M.J."/>
            <person name="Bickhart D.M."/>
            <person name="Decker J.E."/>
            <person name="Seabury C.M."/>
        </authorList>
    </citation>
    <scope>NUCLEOTIDE SEQUENCE [LARGE SCALE GENOMIC DNA]</scope>
    <source>
        <strain evidence="5 6">Texas</strain>
        <tissue evidence="5">Leg muscle</tissue>
    </source>
</reference>
<dbReference type="OrthoDB" id="3176171at2759"/>
<dbReference type="GO" id="GO:0008017">
    <property type="term" value="F:microtubule binding"/>
    <property type="evidence" value="ECO:0007669"/>
    <property type="project" value="InterPro"/>
</dbReference>
<dbReference type="InterPro" id="IPR001752">
    <property type="entry name" value="Kinesin_motor_dom"/>
</dbReference>
<comment type="caution">
    <text evidence="5">The sequence shown here is derived from an EMBL/GenBank/DDBJ whole genome shotgun (WGS) entry which is preliminary data.</text>
</comment>
<dbReference type="Gene3D" id="3.40.850.10">
    <property type="entry name" value="Kinesin motor domain"/>
    <property type="match status" value="1"/>
</dbReference>
<protein>
    <recommendedName>
        <fullName evidence="4">Kinesin motor domain-containing protein</fullName>
    </recommendedName>
</protein>
<evidence type="ECO:0000259" key="4">
    <source>
        <dbReference type="PROSITE" id="PS50067"/>
    </source>
</evidence>
<gene>
    <name evidence="5" type="ORF">ASZ78_016383</name>
</gene>
<evidence type="ECO:0000313" key="5">
    <source>
        <dbReference type="EMBL" id="OXB67920.1"/>
    </source>
</evidence>
<dbReference type="InterPro" id="IPR019821">
    <property type="entry name" value="Kinesin_motor_CS"/>
</dbReference>
<dbReference type="Proteomes" id="UP000198323">
    <property type="component" value="Unassembled WGS sequence"/>
</dbReference>
<dbReference type="GO" id="GO:0005524">
    <property type="term" value="F:ATP binding"/>
    <property type="evidence" value="ECO:0007669"/>
    <property type="project" value="UniProtKB-UniRule"/>
</dbReference>
<evidence type="ECO:0000313" key="6">
    <source>
        <dbReference type="Proteomes" id="UP000198323"/>
    </source>
</evidence>
<dbReference type="GO" id="GO:0007018">
    <property type="term" value="P:microtubule-based movement"/>
    <property type="evidence" value="ECO:0007669"/>
    <property type="project" value="InterPro"/>
</dbReference>
<keyword evidence="6" id="KW-1185">Reference proteome</keyword>
<evidence type="ECO:0000256" key="2">
    <source>
        <dbReference type="ARBA" id="ARBA00022840"/>
    </source>
</evidence>
<evidence type="ECO:0000256" key="3">
    <source>
        <dbReference type="PROSITE-ProRule" id="PRU00283"/>
    </source>
</evidence>
<dbReference type="SMART" id="SM00129">
    <property type="entry name" value="KISc"/>
    <property type="match status" value="1"/>
</dbReference>
<keyword evidence="1 3" id="KW-0547">Nucleotide-binding</keyword>
<dbReference type="SUPFAM" id="SSF52540">
    <property type="entry name" value="P-loop containing nucleoside triphosphate hydrolases"/>
    <property type="match status" value="1"/>
</dbReference>
<keyword evidence="3" id="KW-0505">Motor protein</keyword>
<keyword evidence="2 3" id="KW-0067">ATP-binding</keyword>